<evidence type="ECO:0000256" key="13">
    <source>
        <dbReference type="ARBA" id="ARBA00023157"/>
    </source>
</evidence>
<feature type="signal peptide" evidence="18">
    <location>
        <begin position="1"/>
        <end position="20"/>
    </location>
</feature>
<name>A0A1I3E6W2_9RHOB</name>
<evidence type="ECO:0000256" key="17">
    <source>
        <dbReference type="SAM" id="Phobius"/>
    </source>
</evidence>
<keyword evidence="9" id="KW-0067">ATP-binding</keyword>
<dbReference type="InterPro" id="IPR055163">
    <property type="entry name" value="ALK/LTK-like_GRD"/>
</dbReference>
<protein>
    <recommendedName>
        <fullName evidence="2">receptor protein-tyrosine kinase</fullName>
        <ecNumber evidence="2">2.7.10.1</ecNumber>
    </recommendedName>
</protein>
<evidence type="ECO:0000313" key="21">
    <source>
        <dbReference type="Proteomes" id="UP000199377"/>
    </source>
</evidence>
<evidence type="ECO:0000256" key="15">
    <source>
        <dbReference type="ARBA" id="ARBA00023180"/>
    </source>
</evidence>
<evidence type="ECO:0000256" key="8">
    <source>
        <dbReference type="ARBA" id="ARBA00022777"/>
    </source>
</evidence>
<dbReference type="RefSeq" id="WP_177236169.1">
    <property type="nucleotide sequence ID" value="NZ_FOQH01000003.1"/>
</dbReference>
<evidence type="ECO:0000256" key="2">
    <source>
        <dbReference type="ARBA" id="ARBA00011902"/>
    </source>
</evidence>
<gene>
    <name evidence="20" type="ORF">SAMN05216258_103219</name>
</gene>
<evidence type="ECO:0000256" key="7">
    <source>
        <dbReference type="ARBA" id="ARBA00022741"/>
    </source>
</evidence>
<keyword evidence="12" id="KW-0829">Tyrosine-protein kinase</keyword>
<keyword evidence="5 17" id="KW-0812">Transmembrane</keyword>
<dbReference type="GO" id="GO:0005886">
    <property type="term" value="C:plasma membrane"/>
    <property type="evidence" value="ECO:0007669"/>
    <property type="project" value="UniProtKB-SubCell"/>
</dbReference>
<evidence type="ECO:0000313" key="20">
    <source>
        <dbReference type="EMBL" id="SFH94730.1"/>
    </source>
</evidence>
<proteinExistence type="predicted"/>
<keyword evidence="11 17" id="KW-0472">Membrane</keyword>
<dbReference type="AlphaFoldDB" id="A0A1I3E6W2"/>
<evidence type="ECO:0000259" key="19">
    <source>
        <dbReference type="Pfam" id="PF12810"/>
    </source>
</evidence>
<dbReference type="GO" id="GO:0004714">
    <property type="term" value="F:transmembrane receptor protein tyrosine kinase activity"/>
    <property type="evidence" value="ECO:0007669"/>
    <property type="project" value="UniProtKB-EC"/>
</dbReference>
<evidence type="ECO:0000256" key="1">
    <source>
        <dbReference type="ARBA" id="ARBA00004251"/>
    </source>
</evidence>
<evidence type="ECO:0000256" key="12">
    <source>
        <dbReference type="ARBA" id="ARBA00023137"/>
    </source>
</evidence>
<feature type="compositionally biased region" description="Gly residues" evidence="16">
    <location>
        <begin position="151"/>
        <end position="186"/>
    </location>
</feature>
<feature type="region of interest" description="Disordered" evidence="16">
    <location>
        <begin position="151"/>
        <end position="191"/>
    </location>
</feature>
<keyword evidence="3" id="KW-1003">Cell membrane</keyword>
<evidence type="ECO:0000256" key="4">
    <source>
        <dbReference type="ARBA" id="ARBA00022679"/>
    </source>
</evidence>
<dbReference type="EC" id="2.7.10.1" evidence="2"/>
<dbReference type="Proteomes" id="UP000199377">
    <property type="component" value="Unassembled WGS sequence"/>
</dbReference>
<accession>A0A1I3E6W2</accession>
<feature type="transmembrane region" description="Helical" evidence="17">
    <location>
        <begin position="266"/>
        <end position="285"/>
    </location>
</feature>
<sequence>MKLNMLAGLAAATFAAASLAATEAEALAIDFGYTGAAQSWVVPDSVVSIQIEVWGASGYTAQLNAGGEGGYTIGTLSVTPGEILWIVVGGQGLSAGTNPSMPAGGGFNGGGDGLTNSTSNDAYAGGGGGGTDVRQGGDALTDRVIVAGGGGGATGNSGSLGGDGGGLSGETGGSAGGDSFPGGAGGTQTTAGLNGGFGFGGSATLAQTPWNGGGGGGWYGGGTSEAHAGGGGGSSYIGGVIDGEALRGGNVGDGMARFTYEMAAPVPAPAAGLLLAGGIAALGVLRRRKAA</sequence>
<keyword evidence="4" id="KW-0808">Transferase</keyword>
<reference evidence="20 21" key="1">
    <citation type="submission" date="2016-10" db="EMBL/GenBank/DDBJ databases">
        <authorList>
            <person name="de Groot N.N."/>
        </authorList>
    </citation>
    <scope>NUCLEOTIDE SEQUENCE [LARGE SCALE GENOMIC DNA]</scope>
    <source>
        <strain evidence="20 21">CGMCC 1.11030</strain>
    </source>
</reference>
<feature type="domain" description="ALK/LTK-like glycine-rich" evidence="19">
    <location>
        <begin position="50"/>
        <end position="241"/>
    </location>
</feature>
<evidence type="ECO:0000256" key="18">
    <source>
        <dbReference type="SAM" id="SignalP"/>
    </source>
</evidence>
<evidence type="ECO:0000256" key="3">
    <source>
        <dbReference type="ARBA" id="ARBA00022475"/>
    </source>
</evidence>
<keyword evidence="7" id="KW-0547">Nucleotide-binding</keyword>
<dbReference type="STRING" id="1114924.SAMN05216258_103219"/>
<evidence type="ECO:0000256" key="11">
    <source>
        <dbReference type="ARBA" id="ARBA00023136"/>
    </source>
</evidence>
<keyword evidence="10 17" id="KW-1133">Transmembrane helix</keyword>
<evidence type="ECO:0000256" key="9">
    <source>
        <dbReference type="ARBA" id="ARBA00022840"/>
    </source>
</evidence>
<feature type="chain" id="PRO_5011589505" description="receptor protein-tyrosine kinase" evidence="18">
    <location>
        <begin position="21"/>
        <end position="291"/>
    </location>
</feature>
<keyword evidence="8" id="KW-0418">Kinase</keyword>
<evidence type="ECO:0000256" key="14">
    <source>
        <dbReference type="ARBA" id="ARBA00023170"/>
    </source>
</evidence>
<dbReference type="EMBL" id="FOQH01000003">
    <property type="protein sequence ID" value="SFH94730.1"/>
    <property type="molecule type" value="Genomic_DNA"/>
</dbReference>
<keyword evidence="14" id="KW-0675">Receptor</keyword>
<evidence type="ECO:0000256" key="10">
    <source>
        <dbReference type="ARBA" id="ARBA00022989"/>
    </source>
</evidence>
<evidence type="ECO:0000256" key="16">
    <source>
        <dbReference type="SAM" id="MobiDB-lite"/>
    </source>
</evidence>
<dbReference type="GO" id="GO:0005524">
    <property type="term" value="F:ATP binding"/>
    <property type="evidence" value="ECO:0007669"/>
    <property type="project" value="UniProtKB-KW"/>
</dbReference>
<keyword evidence="6 18" id="KW-0732">Signal</keyword>
<keyword evidence="15" id="KW-0325">Glycoprotein</keyword>
<dbReference type="Pfam" id="PF12810">
    <property type="entry name" value="ALK_LTK_GRD"/>
    <property type="match status" value="1"/>
</dbReference>
<evidence type="ECO:0000256" key="5">
    <source>
        <dbReference type="ARBA" id="ARBA00022692"/>
    </source>
</evidence>
<evidence type="ECO:0000256" key="6">
    <source>
        <dbReference type="ARBA" id="ARBA00022729"/>
    </source>
</evidence>
<keyword evidence="21" id="KW-1185">Reference proteome</keyword>
<comment type="subcellular location">
    <subcellularLocation>
        <location evidence="1">Cell membrane</location>
        <topology evidence="1">Single-pass type I membrane protein</topology>
    </subcellularLocation>
</comment>
<organism evidence="20 21">
    <name type="scientific">Albimonas pacifica</name>
    <dbReference type="NCBI Taxonomy" id="1114924"/>
    <lineage>
        <taxon>Bacteria</taxon>
        <taxon>Pseudomonadati</taxon>
        <taxon>Pseudomonadota</taxon>
        <taxon>Alphaproteobacteria</taxon>
        <taxon>Rhodobacterales</taxon>
        <taxon>Paracoccaceae</taxon>
        <taxon>Albimonas</taxon>
    </lineage>
</organism>
<keyword evidence="13" id="KW-1015">Disulfide bond</keyword>